<evidence type="ECO:0000256" key="1">
    <source>
        <dbReference type="SAM" id="MobiDB-lite"/>
    </source>
</evidence>
<comment type="caution">
    <text evidence="2">The sequence shown here is derived from an EMBL/GenBank/DDBJ whole genome shotgun (WGS) entry which is preliminary data.</text>
</comment>
<gene>
    <name evidence="2" type="ORF">PLEPLA_LOCUS8875</name>
</gene>
<dbReference type="Proteomes" id="UP001153269">
    <property type="component" value="Unassembled WGS sequence"/>
</dbReference>
<dbReference type="EMBL" id="CADEAL010000497">
    <property type="protein sequence ID" value="CAB1420994.1"/>
    <property type="molecule type" value="Genomic_DNA"/>
</dbReference>
<name>A0A9N7YE67_PLEPL</name>
<feature type="compositionally biased region" description="Basic and acidic residues" evidence="1">
    <location>
        <begin position="29"/>
        <end position="44"/>
    </location>
</feature>
<sequence length="162" mass="17490">MNAARGPSDSGHPGETHQYGVLSSQARSHGKDSEKVEETLKEERDILERSSEKFFLAPVVEQDPKVKFMHDAAFCTVTDISLDLAQTSSRETNPLPAATPTLLAVTTVCGDNGTAGLEWQVRIIKEETRQDERVASPGARTLAQAGTKQRDAAQCSAGSFAF</sequence>
<feature type="region of interest" description="Disordered" evidence="1">
    <location>
        <begin position="1"/>
        <end position="44"/>
    </location>
</feature>
<protein>
    <submittedName>
        <fullName evidence="2">Uncharacterized protein</fullName>
    </submittedName>
</protein>
<organism evidence="2 3">
    <name type="scientific">Pleuronectes platessa</name>
    <name type="common">European plaice</name>
    <dbReference type="NCBI Taxonomy" id="8262"/>
    <lineage>
        <taxon>Eukaryota</taxon>
        <taxon>Metazoa</taxon>
        <taxon>Chordata</taxon>
        <taxon>Craniata</taxon>
        <taxon>Vertebrata</taxon>
        <taxon>Euteleostomi</taxon>
        <taxon>Actinopterygii</taxon>
        <taxon>Neopterygii</taxon>
        <taxon>Teleostei</taxon>
        <taxon>Neoteleostei</taxon>
        <taxon>Acanthomorphata</taxon>
        <taxon>Carangaria</taxon>
        <taxon>Pleuronectiformes</taxon>
        <taxon>Pleuronectoidei</taxon>
        <taxon>Pleuronectidae</taxon>
        <taxon>Pleuronectes</taxon>
    </lineage>
</organism>
<dbReference type="AlphaFoldDB" id="A0A9N7YE67"/>
<evidence type="ECO:0000313" key="3">
    <source>
        <dbReference type="Proteomes" id="UP001153269"/>
    </source>
</evidence>
<keyword evidence="3" id="KW-1185">Reference proteome</keyword>
<proteinExistence type="predicted"/>
<evidence type="ECO:0000313" key="2">
    <source>
        <dbReference type="EMBL" id="CAB1420994.1"/>
    </source>
</evidence>
<reference evidence="2" key="1">
    <citation type="submission" date="2020-03" db="EMBL/GenBank/DDBJ databases">
        <authorList>
            <person name="Weist P."/>
        </authorList>
    </citation>
    <scope>NUCLEOTIDE SEQUENCE</scope>
</reference>
<accession>A0A9N7YE67</accession>